<dbReference type="PANTHER" id="PTHR32305">
    <property type="match status" value="1"/>
</dbReference>
<feature type="transmembrane region" description="Helical" evidence="2">
    <location>
        <begin position="723"/>
        <end position="751"/>
    </location>
</feature>
<feature type="domain" description="Teneurin-like YD-shell" evidence="3">
    <location>
        <begin position="306"/>
        <end position="714"/>
    </location>
</feature>
<evidence type="ECO:0000313" key="5">
    <source>
        <dbReference type="Proteomes" id="UP000266506"/>
    </source>
</evidence>
<dbReference type="Gene3D" id="2.180.10.10">
    <property type="entry name" value="RHS repeat-associated core"/>
    <property type="match status" value="1"/>
</dbReference>
<accession>A0A397S530</accession>
<dbReference type="InterPro" id="IPR056823">
    <property type="entry name" value="TEN-like_YD-shell"/>
</dbReference>
<evidence type="ECO:0000256" key="2">
    <source>
        <dbReference type="SAM" id="Phobius"/>
    </source>
</evidence>
<dbReference type="Proteomes" id="UP000266506">
    <property type="component" value="Unassembled WGS sequence"/>
</dbReference>
<keyword evidence="2" id="KW-0472">Membrane</keyword>
<proteinExistence type="predicted"/>
<sequence>MPTDTLSYTSSDKIMIGFWFKQEESSFSHLLTINQNNVYIGVFLDLMDRLHLIIEYNSHPEDNINVWMNKTVISNSWYYFGLEYYDDGNERKLLFELNDEIIEGPLSAPITTPVTYHIGYKYYEGVKTEVFQGGISNLMLGKDDVDEGYIYSYYLYTKNYIYNRRFENFQSKPYVSTNTYMDLNMDYDLIPLENNLKSINGIMPVRFDVNQDLMYDAAKNFIYTDYYERYCYLAYGNKLVYDFNFRNNGTVFFKGVILEDKDTQYFLTIKNEFGLSISIYRNQNKHIILKYDYYTFDTGYIQSLGSFTMGLSYNEVVNNNTRSITVFYNNSTFTRSLPLSTSFTNTKVYLGTDSNGNNALMGMIMDVAYKKEYVTSIPSSISTLEEYHKNYYYDSFGRMEQKRIFNNSIGILRHTYSYKNRSSDNTYTSLQVNKETIKIFNVYHERNYSLDSLGRVTSITDSTFGNHSYSYNALGYLSSDDNKSLTYDNNGNILSYGTNTYIYDNISRLVSYNNNSITYDTTHPFLMKTFNGYTYFYQGKRLVTATKNNKTINFTHDLEGLIIKKEVVENNTTTTTNYYYDNRRLVKEVKGNDVISYFYDNNNQLYGYKENNTVYFYIRDVLGNIIGILSKSGVLVSKFDYDAFGNIINQTGTVISNFRYKGYYYDTDLELYYLKSRFYNPVLLRFITPDSIEYLDSSSIIGLNLYAYCGNDPVMYVDGDGTFAITATALLIGGLIAGGIGAGIGLGTAIYKDYKEDGIFFNGDWTDYLGRTLGGFVTGFGIGVATVLGAGVGAAALGGTTASLFSSTGLSLSMGSAVGIGSGFAFATGMAGYTTRALISRSESYSVCNMFLEGGMNAVSGALSVLGGALGGYAGVHNTVFTRLLSQKGDLLYRILIENMFTVGFKISLAVLKALIEG</sequence>
<reference evidence="4 5" key="1">
    <citation type="submission" date="2018-08" db="EMBL/GenBank/DDBJ databases">
        <title>Genomic Encyclopedia of Archaeal and Bacterial Type Strains, Phase II (KMG-II): from individual species to whole genera.</title>
        <authorList>
            <person name="Goeker M."/>
        </authorList>
    </citation>
    <scope>NUCLEOTIDE SEQUENCE [LARGE SCALE GENOMIC DNA]</scope>
    <source>
        <strain evidence="4 5">ATCC 27112</strain>
    </source>
</reference>
<keyword evidence="2" id="KW-0812">Transmembrane</keyword>
<dbReference type="RefSeq" id="WP_119015955.1">
    <property type="nucleotide sequence ID" value="NZ_QXEV01000006.1"/>
</dbReference>
<dbReference type="OrthoDB" id="411402at2"/>
<dbReference type="PANTHER" id="PTHR32305:SF15">
    <property type="entry name" value="PROTEIN RHSA-RELATED"/>
    <property type="match status" value="1"/>
</dbReference>
<gene>
    <name evidence="4" type="ORF">EI71_00797</name>
</gene>
<dbReference type="InterPro" id="IPR022385">
    <property type="entry name" value="Rhs_assc_core"/>
</dbReference>
<organism evidence="4 5">
    <name type="scientific">Anaeroplasma bactoclasticum</name>
    <dbReference type="NCBI Taxonomy" id="2088"/>
    <lineage>
        <taxon>Bacteria</taxon>
        <taxon>Bacillati</taxon>
        <taxon>Mycoplasmatota</taxon>
        <taxon>Mollicutes</taxon>
        <taxon>Anaeroplasmatales</taxon>
        <taxon>Anaeroplasmataceae</taxon>
        <taxon>Anaeroplasma</taxon>
    </lineage>
</organism>
<comment type="caution">
    <text evidence="4">The sequence shown here is derived from an EMBL/GenBank/DDBJ whole genome shotgun (WGS) entry which is preliminary data.</text>
</comment>
<keyword evidence="5" id="KW-1185">Reference proteome</keyword>
<dbReference type="Pfam" id="PF25023">
    <property type="entry name" value="TEN_YD-shell"/>
    <property type="match status" value="1"/>
</dbReference>
<evidence type="ECO:0000313" key="4">
    <source>
        <dbReference type="EMBL" id="RIA77821.1"/>
    </source>
</evidence>
<keyword evidence="1" id="KW-0677">Repeat</keyword>
<protein>
    <submittedName>
        <fullName evidence="4">RHS repeat-associated protein</fullName>
    </submittedName>
</protein>
<dbReference type="AlphaFoldDB" id="A0A397S530"/>
<keyword evidence="2" id="KW-1133">Transmembrane helix</keyword>
<evidence type="ECO:0000256" key="1">
    <source>
        <dbReference type="ARBA" id="ARBA00022737"/>
    </source>
</evidence>
<feature type="transmembrane region" description="Helical" evidence="2">
    <location>
        <begin position="817"/>
        <end position="839"/>
    </location>
</feature>
<dbReference type="EMBL" id="QXEV01000006">
    <property type="protein sequence ID" value="RIA77821.1"/>
    <property type="molecule type" value="Genomic_DNA"/>
</dbReference>
<feature type="transmembrane region" description="Helical" evidence="2">
    <location>
        <begin position="772"/>
        <end position="797"/>
    </location>
</feature>
<dbReference type="NCBIfam" id="TIGR03696">
    <property type="entry name" value="Rhs_assc_core"/>
    <property type="match status" value="1"/>
</dbReference>
<feature type="transmembrane region" description="Helical" evidence="2">
    <location>
        <begin position="851"/>
        <end position="871"/>
    </location>
</feature>
<name>A0A397S530_9MOLU</name>
<dbReference type="InParanoid" id="A0A397S530"/>
<evidence type="ECO:0000259" key="3">
    <source>
        <dbReference type="Pfam" id="PF25023"/>
    </source>
</evidence>
<feature type="transmembrane region" description="Helical" evidence="2">
    <location>
        <begin position="891"/>
        <end position="912"/>
    </location>
</feature>
<dbReference type="InterPro" id="IPR050708">
    <property type="entry name" value="T6SS_VgrG/RHS"/>
</dbReference>